<dbReference type="Proteomes" id="UP000218615">
    <property type="component" value="Unassembled WGS sequence"/>
</dbReference>
<dbReference type="AlphaFoldDB" id="A0A284VJV5"/>
<name>A0A284VJV5_9EURY</name>
<keyword evidence="2" id="KW-1185">Reference proteome</keyword>
<reference evidence="2" key="1">
    <citation type="submission" date="2017-06" db="EMBL/GenBank/DDBJ databases">
        <authorList>
            <person name="Cremers G."/>
        </authorList>
    </citation>
    <scope>NUCLEOTIDE SEQUENCE [LARGE SCALE GENOMIC DNA]</scope>
</reference>
<sequence length="40" mass="5094">MLREQNTTRRYKMESTWRNENIEFSFTDRKSYLDTRENFV</sequence>
<gene>
    <name evidence="1" type="ORF">MNV_1220004</name>
</gene>
<evidence type="ECO:0000313" key="1">
    <source>
        <dbReference type="EMBL" id="SNQ59554.1"/>
    </source>
</evidence>
<accession>A0A284VJV5</accession>
<protein>
    <submittedName>
        <fullName evidence="1">Uncharacterized protein</fullName>
    </submittedName>
</protein>
<proteinExistence type="predicted"/>
<organism evidence="1 2">
    <name type="scientific">Candidatus Methanoperedens nitratireducens</name>
    <dbReference type="NCBI Taxonomy" id="1392998"/>
    <lineage>
        <taxon>Archaea</taxon>
        <taxon>Methanobacteriati</taxon>
        <taxon>Methanobacteriota</taxon>
        <taxon>Stenosarchaea group</taxon>
        <taxon>Methanomicrobia</taxon>
        <taxon>Methanosarcinales</taxon>
        <taxon>ANME-2 cluster</taxon>
        <taxon>Candidatus Methanoperedentaceae</taxon>
        <taxon>Candidatus Methanoperedens</taxon>
    </lineage>
</organism>
<dbReference type="EMBL" id="FZMP01000027">
    <property type="protein sequence ID" value="SNQ59554.1"/>
    <property type="molecule type" value="Genomic_DNA"/>
</dbReference>
<evidence type="ECO:0000313" key="2">
    <source>
        <dbReference type="Proteomes" id="UP000218615"/>
    </source>
</evidence>